<evidence type="ECO:0000256" key="1">
    <source>
        <dbReference type="SAM" id="MobiDB-lite"/>
    </source>
</evidence>
<keyword evidence="3" id="KW-1185">Reference proteome</keyword>
<name>A0ABD1KAW8_9TELE</name>
<sequence>MSSYWSKRRRIVKGVEKDFKSIASSAWWGEDVMSCGTDIMAADSIFHGGSEGEPLAGYSGAHLEESNGEMSEDEEPCENETDNDTDSSEEVCSSDQETQSQLVEWAVRRQINHAALADLLKILSGKIHGLPKDPRTLLKTKTTHHVKTISGGSYFHFGFNHGIFSHLAQKNHAFSSTSLTIQVNIDGLPLYKSSNAQFWPILGMIECFENRVQTNRDPFVIGIYFGNQKPNNLDFLQDFVNEVRLLERDGVLYQGTAISVALSAVVCDAPARAFIRSSKGHTGFFSCHKCQQKGVTYQGRMTFPESDAPARLDSETFDELNDDQHFNGFSPFTLLSVGMVTQFPHDYMHVVCLGVVRKLLYFWMRKPLHTRIGTAVIKEVSAELLKYHSYLPTEFNRKPRALSDFERWKATELRSFLLYTGPACLKGRVPTSIYDNFILLSVAMTILLSVNLVENKADYAHSLLMAFVNHCSKLYGREYIGYNMHALLHLSEETKKYGVLDNISCFPFENFLGQLKKMIRKPNKPLEQVIRRLSERQLKSNVYLRMESNLTMEHVSGPVPPELSVVRQFRRMSVQTFIIQVSTSNSCVELSGGKIVVVENIIVDNTGEAYVVFRAFQKVCSLYQYPLPSSEVGIYHLSALTSQLHYTLAANIKRKYVLLPIKDGFAGLPMLHQ</sequence>
<gene>
    <name evidence="2" type="ORF">ACEWY4_008408</name>
</gene>
<evidence type="ECO:0000313" key="3">
    <source>
        <dbReference type="Proteomes" id="UP001591681"/>
    </source>
</evidence>
<proteinExistence type="predicted"/>
<dbReference type="Proteomes" id="UP001591681">
    <property type="component" value="Unassembled WGS sequence"/>
</dbReference>
<organism evidence="2 3">
    <name type="scientific">Coilia grayii</name>
    <name type="common">Gray's grenadier anchovy</name>
    <dbReference type="NCBI Taxonomy" id="363190"/>
    <lineage>
        <taxon>Eukaryota</taxon>
        <taxon>Metazoa</taxon>
        <taxon>Chordata</taxon>
        <taxon>Craniata</taxon>
        <taxon>Vertebrata</taxon>
        <taxon>Euteleostomi</taxon>
        <taxon>Actinopterygii</taxon>
        <taxon>Neopterygii</taxon>
        <taxon>Teleostei</taxon>
        <taxon>Clupei</taxon>
        <taxon>Clupeiformes</taxon>
        <taxon>Clupeoidei</taxon>
        <taxon>Engraulidae</taxon>
        <taxon>Coilinae</taxon>
        <taxon>Coilia</taxon>
    </lineage>
</organism>
<feature type="compositionally biased region" description="Acidic residues" evidence="1">
    <location>
        <begin position="66"/>
        <end position="89"/>
    </location>
</feature>
<accession>A0ABD1KAW8</accession>
<feature type="region of interest" description="Disordered" evidence="1">
    <location>
        <begin position="55"/>
        <end position="95"/>
    </location>
</feature>
<protein>
    <recommendedName>
        <fullName evidence="4">Transposase</fullName>
    </recommendedName>
</protein>
<dbReference type="EMBL" id="JBHFQA010000007">
    <property type="protein sequence ID" value="KAL2096260.1"/>
    <property type="molecule type" value="Genomic_DNA"/>
</dbReference>
<reference evidence="2 3" key="1">
    <citation type="submission" date="2024-09" db="EMBL/GenBank/DDBJ databases">
        <title>A chromosome-level genome assembly of Gray's grenadier anchovy, Coilia grayii.</title>
        <authorList>
            <person name="Fu Z."/>
        </authorList>
    </citation>
    <scope>NUCLEOTIDE SEQUENCE [LARGE SCALE GENOMIC DNA]</scope>
    <source>
        <strain evidence="2">G4</strain>
        <tissue evidence="2">Muscle</tissue>
    </source>
</reference>
<evidence type="ECO:0000313" key="2">
    <source>
        <dbReference type="EMBL" id="KAL2096260.1"/>
    </source>
</evidence>
<evidence type="ECO:0008006" key="4">
    <source>
        <dbReference type="Google" id="ProtNLM"/>
    </source>
</evidence>
<comment type="caution">
    <text evidence="2">The sequence shown here is derived from an EMBL/GenBank/DDBJ whole genome shotgun (WGS) entry which is preliminary data.</text>
</comment>
<dbReference type="PANTHER" id="PTHR33053">
    <property type="entry name" value="PROTEIN, PUTATIVE-RELATED"/>
    <property type="match status" value="1"/>
</dbReference>
<dbReference type="PANTHER" id="PTHR33053:SF24">
    <property type="entry name" value="TRANSPOSASE DOMAIN-CONTAINING PROTEIN"/>
    <property type="match status" value="1"/>
</dbReference>
<dbReference type="AlphaFoldDB" id="A0ABD1KAW8"/>